<dbReference type="InterPro" id="IPR001888">
    <property type="entry name" value="Transposase_1"/>
</dbReference>
<protein>
    <submittedName>
        <fullName evidence="3">Histone-lysine N-methyltransferase SETMAR-like</fullName>
    </submittedName>
</protein>
<accession>A0ABM1I835</accession>
<sequence length="344" mass="39766">MASQIPEEVHIRHCMLFEFRKGNNATVATKNICDVYPNALDIRKCQRWFSKFKSGNFDLSDSYRSGRPSALDNDVLRAEVEANPCQTIEELSNSLNQPWSTIQEHSKQIGKVSRAGVWVPHNLSEQNKANRSITCNLLLQRHNTEAFFDRLITGDEKWVLYDNPKRKRQWLSSNEIPRSTAKPGLHPKKALLCVWWSIRGIVHFELLKPGQTVTADLYSEQLQRVNQSLIEKWPAIVNRKGVILQHDNARPHCARRTLEKINELGWEVLPHPPYSPDVAPSDFHLFRALQHFLSGKTFANLDDIQNAISRYFAEKPINFYRSGIENLLTRWQKVIDNDGEYIID</sequence>
<evidence type="ECO:0000313" key="3">
    <source>
        <dbReference type="RefSeq" id="XP_015176372.1"/>
    </source>
</evidence>
<proteinExistence type="predicted"/>
<dbReference type="Proteomes" id="UP000694924">
    <property type="component" value="Unplaced"/>
</dbReference>
<gene>
    <name evidence="3" type="primary">LOC107066347</name>
</gene>
<dbReference type="InterPro" id="IPR041426">
    <property type="entry name" value="Mos1_HTH"/>
</dbReference>
<dbReference type="InterPro" id="IPR052709">
    <property type="entry name" value="Transposase-MT_Hybrid"/>
</dbReference>
<dbReference type="Gene3D" id="3.30.420.10">
    <property type="entry name" value="Ribonuclease H-like superfamily/Ribonuclease H"/>
    <property type="match status" value="1"/>
</dbReference>
<dbReference type="RefSeq" id="XP_015176372.1">
    <property type="nucleotide sequence ID" value="XM_015320886.1"/>
</dbReference>
<name>A0ABM1I835_POLDO</name>
<keyword evidence="2" id="KW-1185">Reference proteome</keyword>
<dbReference type="GeneID" id="107066347"/>
<evidence type="ECO:0000259" key="1">
    <source>
        <dbReference type="Pfam" id="PF17906"/>
    </source>
</evidence>
<dbReference type="PANTHER" id="PTHR46060">
    <property type="entry name" value="MARINER MOS1 TRANSPOSASE-LIKE PROTEIN"/>
    <property type="match status" value="1"/>
</dbReference>
<evidence type="ECO:0000313" key="2">
    <source>
        <dbReference type="Proteomes" id="UP000694924"/>
    </source>
</evidence>
<reference evidence="3" key="1">
    <citation type="submission" date="2025-08" db="UniProtKB">
        <authorList>
            <consortium name="RefSeq"/>
        </authorList>
    </citation>
    <scope>IDENTIFICATION</scope>
    <source>
        <tissue evidence="3">Whole body</tissue>
    </source>
</reference>
<dbReference type="InterPro" id="IPR036397">
    <property type="entry name" value="RNaseH_sf"/>
</dbReference>
<dbReference type="Gene3D" id="1.10.10.1450">
    <property type="match status" value="1"/>
</dbReference>
<organism evidence="2 3">
    <name type="scientific">Polistes dominula</name>
    <name type="common">European paper wasp</name>
    <name type="synonym">Vespa dominula</name>
    <dbReference type="NCBI Taxonomy" id="743375"/>
    <lineage>
        <taxon>Eukaryota</taxon>
        <taxon>Metazoa</taxon>
        <taxon>Ecdysozoa</taxon>
        <taxon>Arthropoda</taxon>
        <taxon>Hexapoda</taxon>
        <taxon>Insecta</taxon>
        <taxon>Pterygota</taxon>
        <taxon>Neoptera</taxon>
        <taxon>Endopterygota</taxon>
        <taxon>Hymenoptera</taxon>
        <taxon>Apocrita</taxon>
        <taxon>Aculeata</taxon>
        <taxon>Vespoidea</taxon>
        <taxon>Vespidae</taxon>
        <taxon>Polistinae</taxon>
        <taxon>Polistini</taxon>
        <taxon>Polistes</taxon>
    </lineage>
</organism>
<dbReference type="Pfam" id="PF17906">
    <property type="entry name" value="HTH_48"/>
    <property type="match status" value="1"/>
</dbReference>
<dbReference type="PANTHER" id="PTHR46060:SF2">
    <property type="entry name" value="HISTONE-LYSINE N-METHYLTRANSFERASE SETMAR"/>
    <property type="match status" value="1"/>
</dbReference>
<dbReference type="Pfam" id="PF01359">
    <property type="entry name" value="Transposase_1"/>
    <property type="match status" value="1"/>
</dbReference>
<feature type="domain" description="Mos1 transposase HTH" evidence="1">
    <location>
        <begin position="9"/>
        <end position="56"/>
    </location>
</feature>